<evidence type="ECO:0000256" key="8">
    <source>
        <dbReference type="PROSITE-ProRule" id="PRU00035"/>
    </source>
</evidence>
<evidence type="ECO:0000256" key="4">
    <source>
        <dbReference type="ARBA" id="ARBA00023015"/>
    </source>
</evidence>
<evidence type="ECO:0000313" key="11">
    <source>
        <dbReference type="Proteomes" id="UP001168821"/>
    </source>
</evidence>
<dbReference type="AlphaFoldDB" id="A0AA38HG28"/>
<reference evidence="10" key="1">
    <citation type="journal article" date="2023" name="G3 (Bethesda)">
        <title>Whole genome assemblies of Zophobas morio and Tenebrio molitor.</title>
        <authorList>
            <person name="Kaur S."/>
            <person name="Stinson S.A."/>
            <person name="diCenzo G.C."/>
        </authorList>
    </citation>
    <scope>NUCLEOTIDE SEQUENCE</scope>
    <source>
        <strain evidence="10">QUZm001</strain>
    </source>
</reference>
<accession>A0AA38HG28</accession>
<evidence type="ECO:0000256" key="2">
    <source>
        <dbReference type="ARBA" id="ARBA00022737"/>
    </source>
</evidence>
<keyword evidence="3" id="KW-0156">Chromatin regulator</keyword>
<dbReference type="PANTHER" id="PTHR16062:SF19">
    <property type="entry name" value="PROTEIN POLYBROMO-1"/>
    <property type="match status" value="1"/>
</dbReference>
<dbReference type="CDD" id="cd04369">
    <property type="entry name" value="Bromodomain"/>
    <property type="match status" value="1"/>
</dbReference>
<keyword evidence="11" id="KW-1185">Reference proteome</keyword>
<keyword evidence="6" id="KW-0804">Transcription</keyword>
<protein>
    <recommendedName>
        <fullName evidence="9">Bromo domain-containing protein</fullName>
    </recommendedName>
</protein>
<dbReference type="InterPro" id="IPR036427">
    <property type="entry name" value="Bromodomain-like_sf"/>
</dbReference>
<gene>
    <name evidence="10" type="ORF">Zmor_016400</name>
</gene>
<organism evidence="10 11">
    <name type="scientific">Zophobas morio</name>
    <dbReference type="NCBI Taxonomy" id="2755281"/>
    <lineage>
        <taxon>Eukaryota</taxon>
        <taxon>Metazoa</taxon>
        <taxon>Ecdysozoa</taxon>
        <taxon>Arthropoda</taxon>
        <taxon>Hexapoda</taxon>
        <taxon>Insecta</taxon>
        <taxon>Pterygota</taxon>
        <taxon>Neoptera</taxon>
        <taxon>Endopterygota</taxon>
        <taxon>Coleoptera</taxon>
        <taxon>Polyphaga</taxon>
        <taxon>Cucujiformia</taxon>
        <taxon>Tenebrionidae</taxon>
        <taxon>Zophobas</taxon>
    </lineage>
</organism>
<dbReference type="SUPFAM" id="SSF47370">
    <property type="entry name" value="Bromodomain"/>
    <property type="match status" value="1"/>
</dbReference>
<evidence type="ECO:0000256" key="5">
    <source>
        <dbReference type="ARBA" id="ARBA00023117"/>
    </source>
</evidence>
<keyword evidence="7" id="KW-0539">Nucleus</keyword>
<dbReference type="SMART" id="SM00297">
    <property type="entry name" value="BROMO"/>
    <property type="match status" value="1"/>
</dbReference>
<dbReference type="PANTHER" id="PTHR16062">
    <property type="entry name" value="SWI/SNF-RELATED"/>
    <property type="match status" value="1"/>
</dbReference>
<evidence type="ECO:0000259" key="9">
    <source>
        <dbReference type="PROSITE" id="PS50014"/>
    </source>
</evidence>
<dbReference type="PROSITE" id="PS50014">
    <property type="entry name" value="BROMODOMAIN_2"/>
    <property type="match status" value="1"/>
</dbReference>
<dbReference type="Pfam" id="PF00439">
    <property type="entry name" value="Bromodomain"/>
    <property type="match status" value="1"/>
</dbReference>
<dbReference type="PRINTS" id="PR00503">
    <property type="entry name" value="BROMODOMAIN"/>
</dbReference>
<comment type="subcellular location">
    <subcellularLocation>
        <location evidence="1">Nucleus</location>
    </subcellularLocation>
</comment>
<proteinExistence type="predicted"/>
<dbReference type="Proteomes" id="UP001168821">
    <property type="component" value="Unassembled WGS sequence"/>
</dbReference>
<evidence type="ECO:0000313" key="10">
    <source>
        <dbReference type="EMBL" id="KAJ3615461.1"/>
    </source>
</evidence>
<dbReference type="GO" id="GO:0003682">
    <property type="term" value="F:chromatin binding"/>
    <property type="evidence" value="ECO:0007669"/>
    <property type="project" value="TreeGrafter"/>
</dbReference>
<dbReference type="Gene3D" id="1.20.920.10">
    <property type="entry name" value="Bromodomain-like"/>
    <property type="match status" value="1"/>
</dbReference>
<name>A0AA38HG28_9CUCU</name>
<evidence type="ECO:0000256" key="1">
    <source>
        <dbReference type="ARBA" id="ARBA00004123"/>
    </source>
</evidence>
<dbReference type="GO" id="GO:0016586">
    <property type="term" value="C:RSC-type complex"/>
    <property type="evidence" value="ECO:0007669"/>
    <property type="project" value="InterPro"/>
</dbReference>
<comment type="caution">
    <text evidence="10">The sequence shown here is derived from an EMBL/GenBank/DDBJ whole genome shotgun (WGS) entry which is preliminary data.</text>
</comment>
<dbReference type="InterPro" id="IPR001487">
    <property type="entry name" value="Bromodomain"/>
</dbReference>
<sequence length="137" mass="16091">MLVFTFTKPLARGWFLTGPPQKKERQHKAIGPFTRYLKKILSVVYKHKEENRRVSDLFVKIPSKRDYPDYAAIVKNPIALKPMKNKILEGKYKSVKDFEQDMLLMADNAKLYNGADSFVYRDALKLLVSIIFYFYYA</sequence>
<keyword evidence="4" id="KW-0805">Transcription regulation</keyword>
<dbReference type="InterPro" id="IPR037382">
    <property type="entry name" value="Rsc/polybromo"/>
</dbReference>
<keyword evidence="2" id="KW-0677">Repeat</keyword>
<dbReference type="EMBL" id="JALNTZ010004132">
    <property type="protein sequence ID" value="KAJ3615461.1"/>
    <property type="molecule type" value="Genomic_DNA"/>
</dbReference>
<dbReference type="GO" id="GO:0006368">
    <property type="term" value="P:transcription elongation by RNA polymerase II"/>
    <property type="evidence" value="ECO:0007669"/>
    <property type="project" value="TreeGrafter"/>
</dbReference>
<evidence type="ECO:0000256" key="3">
    <source>
        <dbReference type="ARBA" id="ARBA00022853"/>
    </source>
</evidence>
<evidence type="ECO:0000256" key="6">
    <source>
        <dbReference type="ARBA" id="ARBA00023163"/>
    </source>
</evidence>
<evidence type="ECO:0000256" key="7">
    <source>
        <dbReference type="ARBA" id="ARBA00023242"/>
    </source>
</evidence>
<dbReference type="GO" id="GO:0006338">
    <property type="term" value="P:chromatin remodeling"/>
    <property type="evidence" value="ECO:0007669"/>
    <property type="project" value="InterPro"/>
</dbReference>
<keyword evidence="5 8" id="KW-0103">Bromodomain</keyword>
<feature type="domain" description="Bromo" evidence="9">
    <location>
        <begin position="50"/>
        <end position="120"/>
    </location>
</feature>